<protein>
    <submittedName>
        <fullName evidence="2">Uncharacterized protein</fullName>
    </submittedName>
</protein>
<reference evidence="3" key="1">
    <citation type="journal article" date="2011" name="PLoS Genet.">
        <title>Genomic analysis of the necrotrophic fungal pathogens Sclerotinia sclerotiorum and Botrytis cinerea.</title>
        <authorList>
            <person name="Amselem J."/>
            <person name="Cuomo C.A."/>
            <person name="van Kan J.A."/>
            <person name="Viaud M."/>
            <person name="Benito E.P."/>
            <person name="Couloux A."/>
            <person name="Coutinho P.M."/>
            <person name="de Vries R.P."/>
            <person name="Dyer P.S."/>
            <person name="Fillinger S."/>
            <person name="Fournier E."/>
            <person name="Gout L."/>
            <person name="Hahn M."/>
            <person name="Kohn L."/>
            <person name="Lapalu N."/>
            <person name="Plummer K.M."/>
            <person name="Pradier J.M."/>
            <person name="Quevillon E."/>
            <person name="Sharon A."/>
            <person name="Simon A."/>
            <person name="ten Have A."/>
            <person name="Tudzynski B."/>
            <person name="Tudzynski P."/>
            <person name="Wincker P."/>
            <person name="Andrew M."/>
            <person name="Anthouard V."/>
            <person name="Beever R.E."/>
            <person name="Beffa R."/>
            <person name="Benoit I."/>
            <person name="Bouzid O."/>
            <person name="Brault B."/>
            <person name="Chen Z."/>
            <person name="Choquer M."/>
            <person name="Collemare J."/>
            <person name="Cotton P."/>
            <person name="Danchin E.G."/>
            <person name="Da Silva C."/>
            <person name="Gautier A."/>
            <person name="Giraud C."/>
            <person name="Giraud T."/>
            <person name="Gonzalez C."/>
            <person name="Grossetete S."/>
            <person name="Guldener U."/>
            <person name="Henrissat B."/>
            <person name="Howlett B.J."/>
            <person name="Kodira C."/>
            <person name="Kretschmer M."/>
            <person name="Lappartient A."/>
            <person name="Leroch M."/>
            <person name="Levis C."/>
            <person name="Mauceli E."/>
            <person name="Neuveglise C."/>
            <person name="Oeser B."/>
            <person name="Pearson M."/>
            <person name="Poulain J."/>
            <person name="Poussereau N."/>
            <person name="Quesneville H."/>
            <person name="Rascle C."/>
            <person name="Schumacher J."/>
            <person name="Segurens B."/>
            <person name="Sexton A."/>
            <person name="Silva E."/>
            <person name="Sirven C."/>
            <person name="Soanes D.M."/>
            <person name="Talbot N.J."/>
            <person name="Templeton M."/>
            <person name="Yandava C."/>
            <person name="Yarden O."/>
            <person name="Zeng Q."/>
            <person name="Rollins J.A."/>
            <person name="Lebrun M.H."/>
            <person name="Dickman M."/>
        </authorList>
    </citation>
    <scope>NUCLEOTIDE SEQUENCE [LARGE SCALE GENOMIC DNA]</scope>
    <source>
        <strain evidence="3">T4</strain>
    </source>
</reference>
<evidence type="ECO:0000313" key="2">
    <source>
        <dbReference type="EMBL" id="CCD53399.1"/>
    </source>
</evidence>
<feature type="region of interest" description="Disordered" evidence="1">
    <location>
        <begin position="1"/>
        <end position="53"/>
    </location>
</feature>
<organism evidence="2 3">
    <name type="scientific">Botryotinia fuckeliana (strain T4)</name>
    <name type="common">Noble rot fungus</name>
    <name type="synonym">Botrytis cinerea</name>
    <dbReference type="NCBI Taxonomy" id="999810"/>
    <lineage>
        <taxon>Eukaryota</taxon>
        <taxon>Fungi</taxon>
        <taxon>Dikarya</taxon>
        <taxon>Ascomycota</taxon>
        <taxon>Pezizomycotina</taxon>
        <taxon>Leotiomycetes</taxon>
        <taxon>Helotiales</taxon>
        <taxon>Sclerotiniaceae</taxon>
        <taxon>Botrytis</taxon>
    </lineage>
</organism>
<gene>
    <name evidence="2" type="ORF">BofuT4_uP134440.1</name>
</gene>
<dbReference type="Proteomes" id="UP000008177">
    <property type="component" value="Unplaced contigs"/>
</dbReference>
<accession>G2YP51</accession>
<feature type="compositionally biased region" description="Polar residues" evidence="1">
    <location>
        <begin position="20"/>
        <end position="32"/>
    </location>
</feature>
<dbReference type="InParanoid" id="G2YP51"/>
<proteinExistence type="predicted"/>
<evidence type="ECO:0000256" key="1">
    <source>
        <dbReference type="SAM" id="MobiDB-lite"/>
    </source>
</evidence>
<dbReference type="AlphaFoldDB" id="G2YP51"/>
<evidence type="ECO:0000313" key="3">
    <source>
        <dbReference type="Proteomes" id="UP000008177"/>
    </source>
</evidence>
<dbReference type="EMBL" id="FQ790347">
    <property type="protein sequence ID" value="CCD53399.1"/>
    <property type="molecule type" value="Genomic_DNA"/>
</dbReference>
<name>G2YP51_BOTF4</name>
<dbReference type="HOGENOM" id="CLU_3068436_0_0_1"/>
<sequence>MPTPTTDLKRGKRQKKADRNSNGIKSMGSSESGWKMGQGKSLVCMEKKRSPGR</sequence>